<dbReference type="Proteomes" id="UP001595797">
    <property type="component" value="Unassembled WGS sequence"/>
</dbReference>
<accession>A0ABV9TND3</accession>
<sequence length="313" mass="35306">MTAAEEEFDLKTAFAELVQGDWSRFDHLLHEPVEPQVIADTKATIRCHYLASDPSGNPRVKPLARQLSKQILRFCTPRSRLNSIKSIDDELERDEAMTEAVLNARRLFTTKQENTGEGGELLLYILLERHLQVPQILSKLSLKTNTQVQVHGSDGIHAKLEEDHTLGLYWGESKIYKNYTSAFADCFNSSAPFLIGSADTQDLFLIKEYADLGDLNLRHAILDYFDEAHPKSQKLDVRAACLIGFSVDEYPVLPADIEAARIAIQNDLTKWSANILGHIQKHGISNYQVEVFLIPLPNEIEFRDSIRSALSES</sequence>
<evidence type="ECO:0000313" key="2">
    <source>
        <dbReference type="EMBL" id="MFC4905499.1"/>
    </source>
</evidence>
<keyword evidence="3" id="KW-1185">Reference proteome</keyword>
<comment type="caution">
    <text evidence="2">The sequence shown here is derived from an EMBL/GenBank/DDBJ whole genome shotgun (WGS) entry which is preliminary data.</text>
</comment>
<dbReference type="InterPro" id="IPR014976">
    <property type="entry name" value="AbpA_HamA_C"/>
</dbReference>
<protein>
    <submittedName>
        <fullName evidence="2">DUF1837 domain-containing protein</fullName>
    </submittedName>
</protein>
<gene>
    <name evidence="2" type="ORF">ACFPCS_18205</name>
</gene>
<evidence type="ECO:0000259" key="1">
    <source>
        <dbReference type="Pfam" id="PF08878"/>
    </source>
</evidence>
<dbReference type="RefSeq" id="WP_075872992.1">
    <property type="nucleotide sequence ID" value="NZ_JARAMH010000022.1"/>
</dbReference>
<proteinExistence type="predicted"/>
<dbReference type="Pfam" id="PF08878">
    <property type="entry name" value="HamA"/>
    <property type="match status" value="1"/>
</dbReference>
<organism evidence="2 3">
    <name type="scientific">Kocuria oceani</name>
    <dbReference type="NCBI Taxonomy" id="988827"/>
    <lineage>
        <taxon>Bacteria</taxon>
        <taxon>Bacillati</taxon>
        <taxon>Actinomycetota</taxon>
        <taxon>Actinomycetes</taxon>
        <taxon>Micrococcales</taxon>
        <taxon>Micrococcaceae</taxon>
        <taxon>Kocuria</taxon>
    </lineage>
</organism>
<name>A0ABV9TND3_9MICC</name>
<evidence type="ECO:0000313" key="3">
    <source>
        <dbReference type="Proteomes" id="UP001595797"/>
    </source>
</evidence>
<reference evidence="3" key="1">
    <citation type="journal article" date="2019" name="Int. J. Syst. Evol. Microbiol.">
        <title>The Global Catalogue of Microorganisms (GCM) 10K type strain sequencing project: providing services to taxonomists for standard genome sequencing and annotation.</title>
        <authorList>
            <consortium name="The Broad Institute Genomics Platform"/>
            <consortium name="The Broad Institute Genome Sequencing Center for Infectious Disease"/>
            <person name="Wu L."/>
            <person name="Ma J."/>
        </authorList>
    </citation>
    <scope>NUCLEOTIDE SEQUENCE [LARGE SCALE GENOMIC DNA]</scope>
    <source>
        <strain evidence="3">CGMCC 4.6946</strain>
    </source>
</reference>
<dbReference type="EMBL" id="JBHSIW010000026">
    <property type="protein sequence ID" value="MFC4905499.1"/>
    <property type="molecule type" value="Genomic_DNA"/>
</dbReference>
<feature type="domain" description="Anti-bacteriophage protein A/HamA C-terminal" evidence="1">
    <location>
        <begin position="39"/>
        <end position="309"/>
    </location>
</feature>